<reference evidence="2" key="1">
    <citation type="submission" date="2022-10" db="EMBL/GenBank/DDBJ databases">
        <title>Determination and structural analysis of whole genome sequence of Sarocladium strictum F4-1.</title>
        <authorList>
            <person name="Hu L."/>
            <person name="Jiang Y."/>
        </authorList>
    </citation>
    <scope>NUCLEOTIDE SEQUENCE</scope>
    <source>
        <strain evidence="2">F4-1</strain>
    </source>
</reference>
<sequence>MSSPLFCCSSIQPYRPQRLSHDAKFTSFILWASFPREAQPEKRKDGTALSGKDYAIQLVRQVNFGPLETIRYFVPTGEDAGAFVEISGQDLIQANFQKVNTYKNYKCLVHNKFFEVNVYQKDPVNLHHWRANLARPAAEIDLQPQATTQVTSTPVTQSQVPIVHGASHRSPSPDSDSDSDMNRASSWVMSSRGGYGNDSDDDFGKDFAACDKECGYCGRCEY</sequence>
<dbReference type="Proteomes" id="UP001175261">
    <property type="component" value="Unassembled WGS sequence"/>
</dbReference>
<feature type="compositionally biased region" description="Low complexity" evidence="1">
    <location>
        <begin position="145"/>
        <end position="161"/>
    </location>
</feature>
<dbReference type="AlphaFoldDB" id="A0AA39GJ80"/>
<evidence type="ECO:0000256" key="1">
    <source>
        <dbReference type="SAM" id="MobiDB-lite"/>
    </source>
</evidence>
<organism evidence="2 3">
    <name type="scientific">Sarocladium strictum</name>
    <name type="common">Black bundle disease fungus</name>
    <name type="synonym">Acremonium strictum</name>
    <dbReference type="NCBI Taxonomy" id="5046"/>
    <lineage>
        <taxon>Eukaryota</taxon>
        <taxon>Fungi</taxon>
        <taxon>Dikarya</taxon>
        <taxon>Ascomycota</taxon>
        <taxon>Pezizomycotina</taxon>
        <taxon>Sordariomycetes</taxon>
        <taxon>Hypocreomycetidae</taxon>
        <taxon>Hypocreales</taxon>
        <taxon>Sarocladiaceae</taxon>
        <taxon>Sarocladium</taxon>
    </lineage>
</organism>
<evidence type="ECO:0000313" key="2">
    <source>
        <dbReference type="EMBL" id="KAK0388375.1"/>
    </source>
</evidence>
<proteinExistence type="predicted"/>
<feature type="region of interest" description="Disordered" evidence="1">
    <location>
        <begin position="145"/>
        <end position="200"/>
    </location>
</feature>
<gene>
    <name evidence="2" type="ORF">NLU13_4620</name>
</gene>
<keyword evidence="3" id="KW-1185">Reference proteome</keyword>
<dbReference type="EMBL" id="JAPDFR010000003">
    <property type="protein sequence ID" value="KAK0388375.1"/>
    <property type="molecule type" value="Genomic_DNA"/>
</dbReference>
<evidence type="ECO:0000313" key="3">
    <source>
        <dbReference type="Proteomes" id="UP001175261"/>
    </source>
</evidence>
<protein>
    <submittedName>
        <fullName evidence="2">Uncharacterized protein</fullName>
    </submittedName>
</protein>
<comment type="caution">
    <text evidence="2">The sequence shown here is derived from an EMBL/GenBank/DDBJ whole genome shotgun (WGS) entry which is preliminary data.</text>
</comment>
<accession>A0AA39GJ80</accession>
<name>A0AA39GJ80_SARSR</name>